<evidence type="ECO:0000256" key="2">
    <source>
        <dbReference type="SAM" id="SignalP"/>
    </source>
</evidence>
<feature type="compositionally biased region" description="Gly residues" evidence="1">
    <location>
        <begin position="68"/>
        <end position="83"/>
    </location>
</feature>
<feature type="chain" id="PRO_5046164497" evidence="2">
    <location>
        <begin position="23"/>
        <end position="211"/>
    </location>
</feature>
<evidence type="ECO:0000313" key="4">
    <source>
        <dbReference type="Proteomes" id="UP001596233"/>
    </source>
</evidence>
<feature type="compositionally biased region" description="Low complexity" evidence="1">
    <location>
        <begin position="52"/>
        <end position="67"/>
    </location>
</feature>
<keyword evidence="4" id="KW-1185">Reference proteome</keyword>
<dbReference type="RefSeq" id="WP_379238227.1">
    <property type="nucleotide sequence ID" value="NZ_JBHSTE010000009.1"/>
</dbReference>
<feature type="compositionally biased region" description="Polar residues" evidence="1">
    <location>
        <begin position="86"/>
        <end position="97"/>
    </location>
</feature>
<dbReference type="Pfam" id="PF09580">
    <property type="entry name" value="Spore_YhcN_YlaJ"/>
    <property type="match status" value="1"/>
</dbReference>
<organism evidence="3 4">
    <name type="scientific">Paenibacillus septentrionalis</name>
    <dbReference type="NCBI Taxonomy" id="429342"/>
    <lineage>
        <taxon>Bacteria</taxon>
        <taxon>Bacillati</taxon>
        <taxon>Bacillota</taxon>
        <taxon>Bacilli</taxon>
        <taxon>Bacillales</taxon>
        <taxon>Paenibacillaceae</taxon>
        <taxon>Paenibacillus</taxon>
    </lineage>
</organism>
<gene>
    <name evidence="3" type="ORF">ACFP56_20730</name>
</gene>
<reference evidence="4" key="1">
    <citation type="journal article" date="2019" name="Int. J. Syst. Evol. Microbiol.">
        <title>The Global Catalogue of Microorganisms (GCM) 10K type strain sequencing project: providing services to taxonomists for standard genome sequencing and annotation.</title>
        <authorList>
            <consortium name="The Broad Institute Genomics Platform"/>
            <consortium name="The Broad Institute Genome Sequencing Center for Infectious Disease"/>
            <person name="Wu L."/>
            <person name="Ma J."/>
        </authorList>
    </citation>
    <scope>NUCLEOTIDE SEQUENCE [LARGE SCALE GENOMIC DNA]</scope>
    <source>
        <strain evidence="4">PCU 280</strain>
    </source>
</reference>
<dbReference type="PROSITE" id="PS51257">
    <property type="entry name" value="PROKAR_LIPOPROTEIN"/>
    <property type="match status" value="1"/>
</dbReference>
<keyword evidence="2" id="KW-0732">Signal</keyword>
<protein>
    <submittedName>
        <fullName evidence="3">YhcN/YlaJ family sporulation lipoprotein</fullName>
    </submittedName>
</protein>
<evidence type="ECO:0000256" key="1">
    <source>
        <dbReference type="SAM" id="MobiDB-lite"/>
    </source>
</evidence>
<feature type="signal peptide" evidence="2">
    <location>
        <begin position="1"/>
        <end position="22"/>
    </location>
</feature>
<feature type="compositionally biased region" description="Basic and acidic residues" evidence="1">
    <location>
        <begin position="25"/>
        <end position="35"/>
    </location>
</feature>
<dbReference type="EMBL" id="JBHSTE010000009">
    <property type="protein sequence ID" value="MFC6335064.1"/>
    <property type="molecule type" value="Genomic_DNA"/>
</dbReference>
<dbReference type="Proteomes" id="UP001596233">
    <property type="component" value="Unassembled WGS sequence"/>
</dbReference>
<comment type="caution">
    <text evidence="3">The sequence shown here is derived from an EMBL/GenBank/DDBJ whole genome shotgun (WGS) entry which is preliminary data.</text>
</comment>
<proteinExistence type="predicted"/>
<dbReference type="InterPro" id="IPR019076">
    <property type="entry name" value="Spore_lipoprot_YhcN/YlaJ-like"/>
</dbReference>
<feature type="region of interest" description="Disordered" evidence="1">
    <location>
        <begin position="21"/>
        <end position="97"/>
    </location>
</feature>
<keyword evidence="3" id="KW-0449">Lipoprotein</keyword>
<accession>A0ABW1VBX6</accession>
<evidence type="ECO:0000313" key="3">
    <source>
        <dbReference type="EMBL" id="MFC6335064.1"/>
    </source>
</evidence>
<sequence>MLKRIGMAAVATTLAVSLVGCGADDNTRNRNDRFRTQSNQNGAGNGVINPSGIGVNNNANGNGTMNQGPGGMGQGNMGQGGMNQGTAHNDMTTGQNGLNDQEQRLMKRIRDVNGVNDATVFVNGNDIIVGIEVDNVGKRDQIEEKVRKALQNDKENKDYTVHVTSERSIHERIRSIHGQMQSTDGHPIRDMANDIGQLLEDMGNAVTRPFR</sequence>
<name>A0ABW1VBX6_9BACL</name>